<feature type="compositionally biased region" description="Basic and acidic residues" evidence="1">
    <location>
        <begin position="81"/>
        <end position="98"/>
    </location>
</feature>
<feature type="compositionally biased region" description="Basic and acidic residues" evidence="1">
    <location>
        <begin position="176"/>
        <end position="200"/>
    </location>
</feature>
<feature type="region of interest" description="Disordered" evidence="1">
    <location>
        <begin position="531"/>
        <end position="609"/>
    </location>
</feature>
<feature type="compositionally biased region" description="Low complexity" evidence="1">
    <location>
        <begin position="600"/>
        <end position="609"/>
    </location>
</feature>
<dbReference type="EMBL" id="JARJLG010000022">
    <property type="protein sequence ID" value="KAJ7771120.1"/>
    <property type="molecule type" value="Genomic_DNA"/>
</dbReference>
<sequence length="609" mass="66929">MSAPDSANVTPPVQAGPFKGLIDKQRTKPDLQAICTALQIPIADAKGKKYTKDQLLPLLRKRLFVDEPTLQDNPTFSALYEKKGGKGDAKKTSADKNAEVAQEQSKPVQALTGANLKLHAEKVAMDPPASFARLGLSLQGEVKNTAEQPHAAPSSETSSVLTPIRPSTPIPEDQDNASRDQSPKNLDKEEKDTDEEEKKIQFSTKANKGIVFVNFSHPHRKEVTPQEIVVGDISITNSIAPGGAVSFQASLKDLVPAAINNHSPMKKDRGGRIARPGLSQANSSMPIGSIAQYLDGPFPKSLDFARTDTMALQATDHPGEYRCDLFYEPSDTLLQPGAPTSLTGASTDRPQEIAQARAVAVHEKKNITVLNDSQFGEAMRSAAGIDAKLELETNSTAKIGLLNFRKYDEAFNKYQVFHKRKTYVLPENFQPAPGEATEKWTTNHWDRYKGCTFTKIDITHSLGLTKTATHDNHTYYTAGRKLMGSRIGKYIREAHLEDRSPAILKLERKYDDVEYGIFILEIKARIKRAKEEEIPNKKSSKKRKLEEAEEEEEGAKKKKSKKEVKQALLLEIAGGSKGKGKGKAEQKGKGKEIQSDDLDASNSSDSDSD</sequence>
<dbReference type="Proteomes" id="UP001215280">
    <property type="component" value="Unassembled WGS sequence"/>
</dbReference>
<keyword evidence="4" id="KW-1185">Reference proteome</keyword>
<accession>A0AAD7NQS3</accession>
<feature type="compositionally biased region" description="Polar residues" evidence="1">
    <location>
        <begin position="1"/>
        <end position="11"/>
    </location>
</feature>
<feature type="region of interest" description="Disordered" evidence="1">
    <location>
        <begin position="1"/>
        <end position="22"/>
    </location>
</feature>
<proteinExistence type="predicted"/>
<dbReference type="AlphaFoldDB" id="A0AAD7NQS3"/>
<gene>
    <name evidence="3" type="ORF">DFH07DRAFT_953739</name>
    <name evidence="2" type="ORF">DFH07DRAFT_957812</name>
</gene>
<reference evidence="3" key="1">
    <citation type="submission" date="2023-03" db="EMBL/GenBank/DDBJ databases">
        <title>Massive genome expansion in bonnet fungi (Mycena s.s.) driven by repeated elements and novel gene families across ecological guilds.</title>
        <authorList>
            <consortium name="Lawrence Berkeley National Laboratory"/>
            <person name="Harder C.B."/>
            <person name="Miyauchi S."/>
            <person name="Viragh M."/>
            <person name="Kuo A."/>
            <person name="Thoen E."/>
            <person name="Andreopoulos B."/>
            <person name="Lu D."/>
            <person name="Skrede I."/>
            <person name="Drula E."/>
            <person name="Henrissat B."/>
            <person name="Morin E."/>
            <person name="Kohler A."/>
            <person name="Barry K."/>
            <person name="LaButti K."/>
            <person name="Morin E."/>
            <person name="Salamov A."/>
            <person name="Lipzen A."/>
            <person name="Mereny Z."/>
            <person name="Hegedus B."/>
            <person name="Baldrian P."/>
            <person name="Stursova M."/>
            <person name="Weitz H."/>
            <person name="Taylor A."/>
            <person name="Grigoriev I.V."/>
            <person name="Nagy L.G."/>
            <person name="Martin F."/>
            <person name="Kauserud H."/>
        </authorList>
    </citation>
    <scope>NUCLEOTIDE SEQUENCE</scope>
    <source>
        <strain evidence="3">CBHHK188m</strain>
    </source>
</reference>
<organism evidence="3 4">
    <name type="scientific">Mycena maculata</name>
    <dbReference type="NCBI Taxonomy" id="230809"/>
    <lineage>
        <taxon>Eukaryota</taxon>
        <taxon>Fungi</taxon>
        <taxon>Dikarya</taxon>
        <taxon>Basidiomycota</taxon>
        <taxon>Agaricomycotina</taxon>
        <taxon>Agaricomycetes</taxon>
        <taxon>Agaricomycetidae</taxon>
        <taxon>Agaricales</taxon>
        <taxon>Marasmiineae</taxon>
        <taxon>Mycenaceae</taxon>
        <taxon>Mycena</taxon>
    </lineage>
</organism>
<feature type="region of interest" description="Disordered" evidence="1">
    <location>
        <begin position="143"/>
        <end position="202"/>
    </location>
</feature>
<protein>
    <submittedName>
        <fullName evidence="3">Uncharacterized protein</fullName>
    </submittedName>
</protein>
<evidence type="ECO:0000313" key="2">
    <source>
        <dbReference type="EMBL" id="KAJ7760155.1"/>
    </source>
</evidence>
<evidence type="ECO:0000256" key="1">
    <source>
        <dbReference type="SAM" id="MobiDB-lite"/>
    </source>
</evidence>
<feature type="compositionally biased region" description="Basic and acidic residues" evidence="1">
    <location>
        <begin position="582"/>
        <end position="594"/>
    </location>
</feature>
<comment type="caution">
    <text evidence="3">The sequence shown here is derived from an EMBL/GenBank/DDBJ whole genome shotgun (WGS) entry which is preliminary data.</text>
</comment>
<dbReference type="EMBL" id="JARJLG010000050">
    <property type="protein sequence ID" value="KAJ7760155.1"/>
    <property type="molecule type" value="Genomic_DNA"/>
</dbReference>
<feature type="region of interest" description="Disordered" evidence="1">
    <location>
        <begin position="81"/>
        <end position="107"/>
    </location>
</feature>
<name>A0AAD7NQS3_9AGAR</name>
<evidence type="ECO:0000313" key="3">
    <source>
        <dbReference type="EMBL" id="KAJ7771120.1"/>
    </source>
</evidence>
<evidence type="ECO:0000313" key="4">
    <source>
        <dbReference type="Proteomes" id="UP001215280"/>
    </source>
</evidence>